<feature type="compositionally biased region" description="Low complexity" evidence="1">
    <location>
        <begin position="279"/>
        <end position="295"/>
    </location>
</feature>
<feature type="compositionally biased region" description="Pro residues" evidence="1">
    <location>
        <begin position="405"/>
        <end position="414"/>
    </location>
</feature>
<feature type="compositionally biased region" description="Low complexity" evidence="1">
    <location>
        <begin position="324"/>
        <end position="338"/>
    </location>
</feature>
<dbReference type="Proteomes" id="UP000193240">
    <property type="component" value="Unassembled WGS sequence"/>
</dbReference>
<dbReference type="OMA" id="WRTECST"/>
<feature type="chain" id="PRO_5012282461" description="Ig-like domain-containing protein" evidence="2">
    <location>
        <begin position="23"/>
        <end position="654"/>
    </location>
</feature>
<feature type="region of interest" description="Disordered" evidence="1">
    <location>
        <begin position="598"/>
        <end position="619"/>
    </location>
</feature>
<feature type="compositionally biased region" description="Low complexity" evidence="1">
    <location>
        <begin position="415"/>
        <end position="425"/>
    </location>
</feature>
<feature type="compositionally biased region" description="Polar residues" evidence="1">
    <location>
        <begin position="249"/>
        <end position="268"/>
    </location>
</feature>
<evidence type="ECO:0008006" key="5">
    <source>
        <dbReference type="Google" id="ProtNLM"/>
    </source>
</evidence>
<proteinExistence type="predicted"/>
<gene>
    <name evidence="3" type="ORF">B5807_03606</name>
</gene>
<accession>A0A1Y2M6H5</accession>
<evidence type="ECO:0000313" key="4">
    <source>
        <dbReference type="Proteomes" id="UP000193240"/>
    </source>
</evidence>
<feature type="compositionally biased region" description="Low complexity" evidence="1">
    <location>
        <begin position="605"/>
        <end position="617"/>
    </location>
</feature>
<reference evidence="3 4" key="1">
    <citation type="journal article" date="2017" name="Genome Announc.">
        <title>Genome sequence of the saprophytic ascomycete Epicoccum nigrum ICMP 19927 strain isolated from New Zealand.</title>
        <authorList>
            <person name="Fokin M."/>
            <person name="Fleetwood D."/>
            <person name="Weir B.S."/>
            <person name="Villas-Boas S.G."/>
        </authorList>
    </citation>
    <scope>NUCLEOTIDE SEQUENCE [LARGE SCALE GENOMIC DNA]</scope>
    <source>
        <strain evidence="3 4">ICMP 19927</strain>
    </source>
</reference>
<feature type="compositionally biased region" description="Polar residues" evidence="1">
    <location>
        <begin position="369"/>
        <end position="378"/>
    </location>
</feature>
<keyword evidence="4" id="KW-1185">Reference proteome</keyword>
<organism evidence="3 4">
    <name type="scientific">Epicoccum nigrum</name>
    <name type="common">Soil fungus</name>
    <name type="synonym">Epicoccum purpurascens</name>
    <dbReference type="NCBI Taxonomy" id="105696"/>
    <lineage>
        <taxon>Eukaryota</taxon>
        <taxon>Fungi</taxon>
        <taxon>Dikarya</taxon>
        <taxon>Ascomycota</taxon>
        <taxon>Pezizomycotina</taxon>
        <taxon>Dothideomycetes</taxon>
        <taxon>Pleosporomycetidae</taxon>
        <taxon>Pleosporales</taxon>
        <taxon>Pleosporineae</taxon>
        <taxon>Didymellaceae</taxon>
        <taxon>Epicoccum</taxon>
    </lineage>
</organism>
<protein>
    <recommendedName>
        <fullName evidence="5">Ig-like domain-containing protein</fullName>
    </recommendedName>
</protein>
<feature type="signal peptide" evidence="2">
    <location>
        <begin position="1"/>
        <end position="22"/>
    </location>
</feature>
<keyword evidence="2" id="KW-0732">Signal</keyword>
<feature type="compositionally biased region" description="Polar residues" evidence="1">
    <location>
        <begin position="296"/>
        <end position="306"/>
    </location>
</feature>
<sequence length="654" mass="66540">MHTTQTIAGVLALLLTTPTAFGQSISTSMSQPSNFSLSSLRPSASPTPTPADFCCEITPSAVGLNWFYTKTATAYTATVVTQYIQYNNTISTELATVTNVNATTNSDGIPYTLIPPNNIYGSTIMGFETDAVYPTTVIASPTPHILIWRLMYGTGTWSTDSTGHVRCYSTQIPSTGVNLETPYVYLEDPPVTRTNSAYLPPPSTDVIQSAVSQIPTLLQSIPFFTDCRMVNGTGQPTVHIPVTALTAHSTTTIRKSGNAPVPTNTGGNVPSPPTTSEDVPAPTTTSNNAPTPTVTKTPESSPPDTNTPEPTVPSPTAPEEEPSEPVTAPQNPNPTTVANPPPGEVIVSSPPGSPQVPEQSQPAIPVPTDVNTPSTPGNTEPSTPRPTDSSPPPAAPVTPSNEPELPFPIVPVPVPTGTSAGSSPTTTVNPGAVVLPGDQTLNPGQQTTISGVVISVPSNQPTNPAAVPSVIVTEGRTTTIVPASPSLVVVDGVTTTIVAPTAPVVVIDGTTRTVPVSKPTTIQAPAVPITLGTQVVSVQAPTASGEGVVLPNSETLAIGSTTTYAGETLVASVVTSGTAVATVIEVQNQSATQTVTLPSAAKPTAAASGSKSESASGTVGEEAPAYTGAAGSLVYKPGSWFAGSAVGVALLAFA</sequence>
<dbReference type="InParanoid" id="A0A1Y2M6H5"/>
<evidence type="ECO:0000256" key="1">
    <source>
        <dbReference type="SAM" id="MobiDB-lite"/>
    </source>
</evidence>
<dbReference type="EMBL" id="KZ107840">
    <property type="protein sequence ID" value="OSS51429.1"/>
    <property type="molecule type" value="Genomic_DNA"/>
</dbReference>
<evidence type="ECO:0000256" key="2">
    <source>
        <dbReference type="SAM" id="SignalP"/>
    </source>
</evidence>
<dbReference type="AlphaFoldDB" id="A0A1Y2M6H5"/>
<evidence type="ECO:0000313" key="3">
    <source>
        <dbReference type="EMBL" id="OSS51429.1"/>
    </source>
</evidence>
<feature type="region of interest" description="Disordered" evidence="1">
    <location>
        <begin position="249"/>
        <end position="425"/>
    </location>
</feature>
<name>A0A1Y2M6H5_EPING</name>
<feature type="compositionally biased region" description="Low complexity" evidence="1">
    <location>
        <begin position="379"/>
        <end position="388"/>
    </location>
</feature>